<feature type="region of interest" description="Disordered" evidence="1">
    <location>
        <begin position="42"/>
        <end position="75"/>
    </location>
</feature>
<feature type="compositionally biased region" description="Basic and acidic residues" evidence="1">
    <location>
        <begin position="42"/>
        <end position="56"/>
    </location>
</feature>
<evidence type="ECO:0000313" key="2">
    <source>
        <dbReference type="EMBL" id="TWF73979.1"/>
    </source>
</evidence>
<feature type="compositionally biased region" description="Basic and acidic residues" evidence="1">
    <location>
        <begin position="87"/>
        <end position="105"/>
    </location>
</feature>
<evidence type="ECO:0000256" key="1">
    <source>
        <dbReference type="SAM" id="MobiDB-lite"/>
    </source>
</evidence>
<gene>
    <name evidence="2" type="ORF">FHX78_1211</name>
</gene>
<name>A0A561SGJ0_9ACTN</name>
<reference evidence="2 3" key="1">
    <citation type="submission" date="2019-06" db="EMBL/GenBank/DDBJ databases">
        <title>Sequencing the genomes of 1000 actinobacteria strains.</title>
        <authorList>
            <person name="Klenk H.-P."/>
        </authorList>
    </citation>
    <scope>NUCLEOTIDE SEQUENCE [LARGE SCALE GENOMIC DNA]</scope>
    <source>
        <strain evidence="2 3">DSM 41695</strain>
    </source>
</reference>
<evidence type="ECO:0000313" key="3">
    <source>
        <dbReference type="Proteomes" id="UP000316603"/>
    </source>
</evidence>
<dbReference type="Proteomes" id="UP000316603">
    <property type="component" value="Unassembled WGS sequence"/>
</dbReference>
<keyword evidence="3" id="KW-1185">Reference proteome</keyword>
<accession>A0A561SGJ0</accession>
<sequence length="114" mass="12353">MGFPALGRGRLSGGHAESPGAAYESIAADLGIDGNTLRNRVLRDRERRGVGPEAARDTGTAVRPTQAMPSAEPDERIRQFEARVAEFEASERKPATERTVRREAAKYSAGETNQ</sequence>
<dbReference type="AlphaFoldDB" id="A0A561SGJ0"/>
<proteinExistence type="predicted"/>
<protein>
    <submittedName>
        <fullName evidence="2">Uncharacterized protein</fullName>
    </submittedName>
</protein>
<dbReference type="EMBL" id="VIWV01000002">
    <property type="protein sequence ID" value="TWF73979.1"/>
    <property type="molecule type" value="Genomic_DNA"/>
</dbReference>
<dbReference type="Gene3D" id="1.10.10.60">
    <property type="entry name" value="Homeodomain-like"/>
    <property type="match status" value="1"/>
</dbReference>
<feature type="region of interest" description="Disordered" evidence="1">
    <location>
        <begin position="87"/>
        <end position="114"/>
    </location>
</feature>
<comment type="caution">
    <text evidence="2">The sequence shown here is derived from an EMBL/GenBank/DDBJ whole genome shotgun (WGS) entry which is preliminary data.</text>
</comment>
<organism evidence="2 3">
    <name type="scientific">Streptomyces capillispiralis</name>
    <dbReference type="NCBI Taxonomy" id="68182"/>
    <lineage>
        <taxon>Bacteria</taxon>
        <taxon>Bacillati</taxon>
        <taxon>Actinomycetota</taxon>
        <taxon>Actinomycetes</taxon>
        <taxon>Kitasatosporales</taxon>
        <taxon>Streptomycetaceae</taxon>
        <taxon>Streptomyces</taxon>
    </lineage>
</organism>